<dbReference type="GO" id="GO:0097367">
    <property type="term" value="F:carbohydrate derivative binding"/>
    <property type="evidence" value="ECO:0007669"/>
    <property type="project" value="InterPro"/>
</dbReference>
<dbReference type="PROSITE" id="PS51464">
    <property type="entry name" value="SIS"/>
    <property type="match status" value="1"/>
</dbReference>
<dbReference type="AlphaFoldDB" id="A0A0U5BB97"/>
<dbReference type="SUPFAM" id="SSF46689">
    <property type="entry name" value="Homeodomain-like"/>
    <property type="match status" value="1"/>
</dbReference>
<dbReference type="InterPro" id="IPR035472">
    <property type="entry name" value="RpiR-like_SIS"/>
</dbReference>
<keyword evidence="1" id="KW-0805">Transcription regulation</keyword>
<dbReference type="InterPro" id="IPR036388">
    <property type="entry name" value="WH-like_DNA-bd_sf"/>
</dbReference>
<dbReference type="PATRIC" id="fig|446692.3.peg.2709"/>
<feature type="domain" description="HTH rpiR-type" evidence="4">
    <location>
        <begin position="4"/>
        <end position="80"/>
    </location>
</feature>
<keyword evidence="2" id="KW-0238">DNA-binding</keyword>
<evidence type="ECO:0000256" key="2">
    <source>
        <dbReference type="ARBA" id="ARBA00023125"/>
    </source>
</evidence>
<dbReference type="GO" id="GO:0003700">
    <property type="term" value="F:DNA-binding transcription factor activity"/>
    <property type="evidence" value="ECO:0007669"/>
    <property type="project" value="InterPro"/>
</dbReference>
<dbReference type="EMBL" id="LN606600">
    <property type="protein sequence ID" value="CEF41877.1"/>
    <property type="molecule type" value="Genomic_DNA"/>
</dbReference>
<accession>A0A0U5BB97</accession>
<dbReference type="Pfam" id="PF01380">
    <property type="entry name" value="SIS"/>
    <property type="match status" value="1"/>
</dbReference>
<keyword evidence="3" id="KW-0804">Transcription</keyword>
<dbReference type="GO" id="GO:0003677">
    <property type="term" value="F:DNA binding"/>
    <property type="evidence" value="ECO:0007669"/>
    <property type="project" value="UniProtKB-KW"/>
</dbReference>
<dbReference type="Gene3D" id="1.10.10.10">
    <property type="entry name" value="Winged helix-like DNA-binding domain superfamily/Winged helix DNA-binding domain"/>
    <property type="match status" value="1"/>
</dbReference>
<sequence length="293" mass="32130">MIKKNPIDCIRMDLPNLSTRLQAAARYVINNQYDVVTHSMREIAAAAAISPATFTRLARAVNYTGWEALREDLIEYERANIAAPFSSRLQYPSKRNEHGEISFSAEIAREVLLADTVAVQQLDPVSIDRAAKQIMQAPRIWLAGFRSCHAIAQSLHYQLRLFRPKDIRLIGAGTPEDLDMGAIEQEDTIILISFAPYSRSIVGTARMAQSIGCKIIAIVDSLAAPITEGACHVLLFSPAQSPGFFPSLTGAFAIVQALVSASFAIGGEDTLKQLHETEKRLSKLSTFVSDKKG</sequence>
<dbReference type="InterPro" id="IPR046348">
    <property type="entry name" value="SIS_dom_sf"/>
</dbReference>
<gene>
    <name evidence="6" type="ORF">ASN_2596</name>
</gene>
<feature type="domain" description="SIS" evidence="5">
    <location>
        <begin position="130"/>
        <end position="271"/>
    </location>
</feature>
<evidence type="ECO:0000256" key="1">
    <source>
        <dbReference type="ARBA" id="ARBA00023015"/>
    </source>
</evidence>
<dbReference type="GeneID" id="34783589"/>
<dbReference type="InterPro" id="IPR047640">
    <property type="entry name" value="RpiR-like"/>
</dbReference>
<dbReference type="Proteomes" id="UP000056109">
    <property type="component" value="Chromosome I"/>
</dbReference>
<evidence type="ECO:0000256" key="3">
    <source>
        <dbReference type="ARBA" id="ARBA00023163"/>
    </source>
</evidence>
<dbReference type="CDD" id="cd05013">
    <property type="entry name" value="SIS_RpiR"/>
    <property type="match status" value="1"/>
</dbReference>
<dbReference type="InterPro" id="IPR000281">
    <property type="entry name" value="HTH_RpiR"/>
</dbReference>
<dbReference type="KEGG" id="asz:ASN_2596"/>
<dbReference type="GO" id="GO:1901135">
    <property type="term" value="P:carbohydrate derivative metabolic process"/>
    <property type="evidence" value="ECO:0007669"/>
    <property type="project" value="InterPro"/>
</dbReference>
<dbReference type="SUPFAM" id="SSF53697">
    <property type="entry name" value="SIS domain"/>
    <property type="match status" value="1"/>
</dbReference>
<protein>
    <submittedName>
        <fullName evidence="6">RpiR family transcriptional regulator</fullName>
    </submittedName>
</protein>
<proteinExistence type="predicted"/>
<dbReference type="InterPro" id="IPR009057">
    <property type="entry name" value="Homeodomain-like_sf"/>
</dbReference>
<organism evidence="6 7">
    <name type="scientific">Acetobacter senegalensis</name>
    <dbReference type="NCBI Taxonomy" id="446692"/>
    <lineage>
        <taxon>Bacteria</taxon>
        <taxon>Pseudomonadati</taxon>
        <taxon>Pseudomonadota</taxon>
        <taxon>Alphaproteobacteria</taxon>
        <taxon>Acetobacterales</taxon>
        <taxon>Acetobacteraceae</taxon>
        <taxon>Acetobacter</taxon>
    </lineage>
</organism>
<dbReference type="RefSeq" id="WP_058988296.1">
    <property type="nucleotide sequence ID" value="NZ_LN606600.1"/>
</dbReference>
<keyword evidence="7" id="KW-1185">Reference proteome</keyword>
<dbReference type="PANTHER" id="PTHR30514">
    <property type="entry name" value="GLUCOKINASE"/>
    <property type="match status" value="1"/>
</dbReference>
<name>A0A0U5BB97_9PROT</name>
<dbReference type="PANTHER" id="PTHR30514:SF18">
    <property type="entry name" value="RPIR-FAMILY TRANSCRIPTIONAL REGULATOR"/>
    <property type="match status" value="1"/>
</dbReference>
<dbReference type="InterPro" id="IPR001347">
    <property type="entry name" value="SIS_dom"/>
</dbReference>
<dbReference type="Gene3D" id="3.40.50.10490">
    <property type="entry name" value="Glucose-6-phosphate isomerase like protein, domain 1"/>
    <property type="match status" value="1"/>
</dbReference>
<evidence type="ECO:0000313" key="6">
    <source>
        <dbReference type="EMBL" id="CEF41877.1"/>
    </source>
</evidence>
<evidence type="ECO:0000259" key="4">
    <source>
        <dbReference type="PROSITE" id="PS51071"/>
    </source>
</evidence>
<reference evidence="7" key="1">
    <citation type="submission" date="2014-09" db="EMBL/GenBank/DDBJ databases">
        <authorList>
            <person name="Illeghems K.G."/>
        </authorList>
    </citation>
    <scope>NUCLEOTIDE SEQUENCE [LARGE SCALE GENOMIC DNA]</scope>
    <source>
        <strain evidence="7">108B</strain>
    </source>
</reference>
<evidence type="ECO:0000259" key="5">
    <source>
        <dbReference type="PROSITE" id="PS51464"/>
    </source>
</evidence>
<evidence type="ECO:0000313" key="7">
    <source>
        <dbReference type="Proteomes" id="UP000056109"/>
    </source>
</evidence>
<dbReference type="PROSITE" id="PS51071">
    <property type="entry name" value="HTH_RPIR"/>
    <property type="match status" value="1"/>
</dbReference>